<evidence type="ECO:0000256" key="14">
    <source>
        <dbReference type="SAM" id="MobiDB-lite"/>
    </source>
</evidence>
<dbReference type="Gene3D" id="4.10.280.10">
    <property type="entry name" value="Helix-loop-helix DNA-binding domain"/>
    <property type="match status" value="1"/>
</dbReference>
<dbReference type="InParanoid" id="A0A6J2UT19"/>
<gene>
    <name evidence="17" type="primary">her12</name>
</gene>
<dbReference type="AlphaFoldDB" id="A0A6J2UT19"/>
<dbReference type="GO" id="GO:0048513">
    <property type="term" value="P:animal organ development"/>
    <property type="evidence" value="ECO:0007669"/>
    <property type="project" value="UniProtKB-ARBA"/>
</dbReference>
<dbReference type="GO" id="GO:0045596">
    <property type="term" value="P:negative regulation of cell differentiation"/>
    <property type="evidence" value="ECO:0007669"/>
    <property type="project" value="UniProtKB-ARBA"/>
</dbReference>
<evidence type="ECO:0000256" key="2">
    <source>
        <dbReference type="ARBA" id="ARBA00022473"/>
    </source>
</evidence>
<keyword evidence="4" id="KW-0221">Differentiation</keyword>
<comment type="subunit">
    <text evidence="10">Transcription repression requires formation of a complex with a corepressor protein of the Groucho/TLE family.</text>
</comment>
<evidence type="ECO:0000256" key="8">
    <source>
        <dbReference type="ARBA" id="ARBA00023163"/>
    </source>
</evidence>
<evidence type="ECO:0000256" key="11">
    <source>
        <dbReference type="ARBA" id="ARBA00060201"/>
    </source>
</evidence>
<keyword evidence="8" id="KW-0804">Transcription</keyword>
<dbReference type="GO" id="GO:0046983">
    <property type="term" value="F:protein dimerization activity"/>
    <property type="evidence" value="ECO:0007669"/>
    <property type="project" value="InterPro"/>
</dbReference>
<dbReference type="CDD" id="cd11461">
    <property type="entry name" value="bHLH-O_HES5"/>
    <property type="match status" value="1"/>
</dbReference>
<keyword evidence="6" id="KW-0805">Transcription regulation</keyword>
<evidence type="ECO:0000256" key="9">
    <source>
        <dbReference type="ARBA" id="ARBA00023242"/>
    </source>
</evidence>
<dbReference type="GO" id="GO:0007399">
    <property type="term" value="P:nervous system development"/>
    <property type="evidence" value="ECO:0007669"/>
    <property type="project" value="UniProtKB-KW"/>
</dbReference>
<feature type="domain" description="BHLH" evidence="15">
    <location>
        <begin position="21"/>
        <end position="77"/>
    </location>
</feature>
<name>A0A6J2UT19_CHACN</name>
<dbReference type="OrthoDB" id="6085656at2759"/>
<evidence type="ECO:0000256" key="13">
    <source>
        <dbReference type="ARBA" id="ARBA00081413"/>
    </source>
</evidence>
<dbReference type="InterPro" id="IPR011598">
    <property type="entry name" value="bHLH_dom"/>
</dbReference>
<dbReference type="CTD" id="402914"/>
<accession>A0A6J2UT19</accession>
<dbReference type="SUPFAM" id="SSF47459">
    <property type="entry name" value="HLH, helix-loop-helix DNA-binding domain"/>
    <property type="match status" value="1"/>
</dbReference>
<keyword evidence="2" id="KW-0217">Developmental protein</keyword>
<evidence type="ECO:0000313" key="17">
    <source>
        <dbReference type="RefSeq" id="XP_030623615.1"/>
    </source>
</evidence>
<evidence type="ECO:0000313" key="16">
    <source>
        <dbReference type="Proteomes" id="UP000504632"/>
    </source>
</evidence>
<dbReference type="PANTHER" id="PTHR10985">
    <property type="entry name" value="BASIC HELIX-LOOP-HELIX TRANSCRIPTION FACTOR, HES-RELATED"/>
    <property type="match status" value="1"/>
</dbReference>
<dbReference type="SMART" id="SM00353">
    <property type="entry name" value="HLH"/>
    <property type="match status" value="1"/>
</dbReference>
<feature type="region of interest" description="Disordered" evidence="14">
    <location>
        <begin position="128"/>
        <end position="147"/>
    </location>
</feature>
<proteinExistence type="predicted"/>
<evidence type="ECO:0000256" key="6">
    <source>
        <dbReference type="ARBA" id="ARBA00023015"/>
    </source>
</evidence>
<dbReference type="RefSeq" id="XP_030623615.1">
    <property type="nucleotide sequence ID" value="XM_030767755.1"/>
</dbReference>
<dbReference type="FunFam" id="4.10.280.10:FF:000033">
    <property type="entry name" value="Transcription factor HES-5"/>
    <property type="match status" value="1"/>
</dbReference>
<dbReference type="GO" id="GO:0003677">
    <property type="term" value="F:DNA binding"/>
    <property type="evidence" value="ECO:0007669"/>
    <property type="project" value="UniProtKB-KW"/>
</dbReference>
<evidence type="ECO:0000256" key="12">
    <source>
        <dbReference type="ARBA" id="ARBA00072975"/>
    </source>
</evidence>
<sequence length="158" mass="18527">MAPYSTTFSTTDNLRFTEKDKIKLRKPIVEKMRRDRINGCIDQLKKLLEKEFLSQDPNTKLEKADILEMTVNFLRQQQQQQTAFTQRDFNEGYSHCWRESVHFLSIHSKRGASIQDLQHFQHVQTANSGYSSTRPVTSKKGPAAQQDLGSRRLVWRPW</sequence>
<dbReference type="GO" id="GO:0005634">
    <property type="term" value="C:nucleus"/>
    <property type="evidence" value="ECO:0007669"/>
    <property type="project" value="UniProtKB-SubCell"/>
</dbReference>
<protein>
    <recommendedName>
        <fullName evidence="12">Transcription factor HES-5</fullName>
    </recommendedName>
    <alternativeName>
        <fullName evidence="13">Hairy and enhancer of split 5</fullName>
    </alternativeName>
</protein>
<keyword evidence="9" id="KW-0539">Nucleus</keyword>
<dbReference type="PROSITE" id="PS50888">
    <property type="entry name" value="BHLH"/>
    <property type="match status" value="1"/>
</dbReference>
<dbReference type="Proteomes" id="UP000504632">
    <property type="component" value="Chromosome 3"/>
</dbReference>
<keyword evidence="16" id="KW-1185">Reference proteome</keyword>
<comment type="subcellular location">
    <subcellularLocation>
        <location evidence="1">Nucleus</location>
    </subcellularLocation>
</comment>
<dbReference type="GeneID" id="115806900"/>
<keyword evidence="3" id="KW-0678">Repressor</keyword>
<evidence type="ECO:0000256" key="4">
    <source>
        <dbReference type="ARBA" id="ARBA00022782"/>
    </source>
</evidence>
<evidence type="ECO:0000256" key="5">
    <source>
        <dbReference type="ARBA" id="ARBA00022902"/>
    </source>
</evidence>
<dbReference type="FunCoup" id="A0A6J2UT19">
    <property type="interactions" value="422"/>
</dbReference>
<evidence type="ECO:0000256" key="7">
    <source>
        <dbReference type="ARBA" id="ARBA00023125"/>
    </source>
</evidence>
<reference evidence="17" key="1">
    <citation type="submission" date="2025-08" db="UniProtKB">
        <authorList>
            <consortium name="RefSeq"/>
        </authorList>
    </citation>
    <scope>IDENTIFICATION</scope>
</reference>
<dbReference type="Pfam" id="PF00010">
    <property type="entry name" value="HLH"/>
    <property type="match status" value="1"/>
</dbReference>
<keyword evidence="7" id="KW-0238">DNA-binding</keyword>
<organism evidence="16 17">
    <name type="scientific">Chanos chanos</name>
    <name type="common">Milkfish</name>
    <name type="synonym">Mugil chanos</name>
    <dbReference type="NCBI Taxonomy" id="29144"/>
    <lineage>
        <taxon>Eukaryota</taxon>
        <taxon>Metazoa</taxon>
        <taxon>Chordata</taxon>
        <taxon>Craniata</taxon>
        <taxon>Vertebrata</taxon>
        <taxon>Euteleostomi</taxon>
        <taxon>Actinopterygii</taxon>
        <taxon>Neopterygii</taxon>
        <taxon>Teleostei</taxon>
        <taxon>Ostariophysi</taxon>
        <taxon>Gonorynchiformes</taxon>
        <taxon>Chanidae</taxon>
        <taxon>Chanos</taxon>
    </lineage>
</organism>
<evidence type="ECO:0000259" key="15">
    <source>
        <dbReference type="PROSITE" id="PS50888"/>
    </source>
</evidence>
<dbReference type="GO" id="GO:0097150">
    <property type="term" value="P:neuronal stem cell population maintenance"/>
    <property type="evidence" value="ECO:0007669"/>
    <property type="project" value="UniProtKB-ARBA"/>
</dbReference>
<evidence type="ECO:0000256" key="1">
    <source>
        <dbReference type="ARBA" id="ARBA00004123"/>
    </source>
</evidence>
<dbReference type="InterPro" id="IPR036638">
    <property type="entry name" value="HLH_DNA-bd_sf"/>
</dbReference>
<dbReference type="InterPro" id="IPR050370">
    <property type="entry name" value="HES_HEY"/>
</dbReference>
<dbReference type="GO" id="GO:0030154">
    <property type="term" value="P:cell differentiation"/>
    <property type="evidence" value="ECO:0007669"/>
    <property type="project" value="UniProtKB-KW"/>
</dbReference>
<comment type="function">
    <text evidence="11">Transcriptional repressor of genes that require a bHLH protein for their transcription. Plays an important role as neurogenesis negative regulator.</text>
</comment>
<evidence type="ECO:0000256" key="10">
    <source>
        <dbReference type="ARBA" id="ARBA00023791"/>
    </source>
</evidence>
<evidence type="ECO:0000256" key="3">
    <source>
        <dbReference type="ARBA" id="ARBA00022491"/>
    </source>
</evidence>
<keyword evidence="5" id="KW-0524">Neurogenesis</keyword>